<dbReference type="RefSeq" id="WP_379157678.1">
    <property type="nucleotide sequence ID" value="NZ_JBHSRJ010000008.1"/>
</dbReference>
<keyword evidence="4" id="KW-1185">Reference proteome</keyword>
<evidence type="ECO:0000256" key="2">
    <source>
        <dbReference type="SAM" id="SignalP"/>
    </source>
</evidence>
<comment type="caution">
    <text evidence="3">The sequence shown here is derived from an EMBL/GenBank/DDBJ whole genome shotgun (WGS) entry which is preliminary data.</text>
</comment>
<dbReference type="Proteomes" id="UP001596135">
    <property type="component" value="Unassembled WGS sequence"/>
</dbReference>
<evidence type="ECO:0000313" key="4">
    <source>
        <dbReference type="Proteomes" id="UP001596135"/>
    </source>
</evidence>
<accession>A0ABW1LN05</accession>
<gene>
    <name evidence="3" type="ORF">ACFPYL_18590</name>
</gene>
<name>A0ABW1LN05_9ACTN</name>
<feature type="chain" id="PRO_5045771468" evidence="2">
    <location>
        <begin position="33"/>
        <end position="284"/>
    </location>
</feature>
<evidence type="ECO:0000256" key="1">
    <source>
        <dbReference type="SAM" id="MobiDB-lite"/>
    </source>
</evidence>
<dbReference type="InterPro" id="IPR029046">
    <property type="entry name" value="LolA/LolB/LppX"/>
</dbReference>
<keyword evidence="2" id="KW-0732">Signal</keyword>
<organism evidence="3 4">
    <name type="scientific">Nocardioides hankookensis</name>
    <dbReference type="NCBI Taxonomy" id="443157"/>
    <lineage>
        <taxon>Bacteria</taxon>
        <taxon>Bacillati</taxon>
        <taxon>Actinomycetota</taxon>
        <taxon>Actinomycetes</taxon>
        <taxon>Propionibacteriales</taxon>
        <taxon>Nocardioidaceae</taxon>
        <taxon>Nocardioides</taxon>
    </lineage>
</organism>
<feature type="compositionally biased region" description="Low complexity" evidence="1">
    <location>
        <begin position="39"/>
        <end position="62"/>
    </location>
</feature>
<dbReference type="PROSITE" id="PS51257">
    <property type="entry name" value="PROKAR_LIPOPROTEIN"/>
    <property type="match status" value="1"/>
</dbReference>
<evidence type="ECO:0000313" key="3">
    <source>
        <dbReference type="EMBL" id="MFC6045103.1"/>
    </source>
</evidence>
<dbReference type="Gene3D" id="2.50.20.20">
    <property type="match status" value="1"/>
</dbReference>
<dbReference type="SUPFAM" id="SSF89392">
    <property type="entry name" value="Prokaryotic lipoproteins and lipoprotein localization factors"/>
    <property type="match status" value="1"/>
</dbReference>
<dbReference type="InterPro" id="IPR046720">
    <property type="entry name" value="DUF6612"/>
</dbReference>
<proteinExistence type="predicted"/>
<feature type="signal peptide" evidence="2">
    <location>
        <begin position="1"/>
        <end position="32"/>
    </location>
</feature>
<sequence length="284" mass="29691">MTRSLAARRTLRRSLAAAAVLPLLAVGLAACGDDKGSDAADTSSTTSTSSSESPSAAASGETVDPAAFVDDVLGGLVDASTAHLSMSMKGGPAEMTMEGDVDYSKTPPEMSMSMKNAMLGDGEVQVRLVDGVMYMQMPQLGNGKWIKMDLDGKGSPIGDDLLKQMNPQTQLESMKDAVTKVEYVGEDEVGKHYTMTVRSQAFRELEDQLGAAGAGAADKLPSVLTYDLWTDDDGMLTQTEIAMGDLGSVTMTLSDWGQPVDIAAPPASDVMEMPSGMMPGTTAS</sequence>
<feature type="region of interest" description="Disordered" evidence="1">
    <location>
        <begin position="35"/>
        <end position="63"/>
    </location>
</feature>
<dbReference type="EMBL" id="JBHSRJ010000008">
    <property type="protein sequence ID" value="MFC6045103.1"/>
    <property type="molecule type" value="Genomic_DNA"/>
</dbReference>
<protein>
    <submittedName>
        <fullName evidence="3">DUF6612 family protein</fullName>
    </submittedName>
</protein>
<reference evidence="4" key="1">
    <citation type="journal article" date="2019" name="Int. J. Syst. Evol. Microbiol.">
        <title>The Global Catalogue of Microorganisms (GCM) 10K type strain sequencing project: providing services to taxonomists for standard genome sequencing and annotation.</title>
        <authorList>
            <consortium name="The Broad Institute Genomics Platform"/>
            <consortium name="The Broad Institute Genome Sequencing Center for Infectious Disease"/>
            <person name="Wu L."/>
            <person name="Ma J."/>
        </authorList>
    </citation>
    <scope>NUCLEOTIDE SEQUENCE [LARGE SCALE GENOMIC DNA]</scope>
    <source>
        <strain evidence="4">CCUG 54522</strain>
    </source>
</reference>
<dbReference type="Pfam" id="PF20316">
    <property type="entry name" value="DUF6612"/>
    <property type="match status" value="1"/>
</dbReference>